<name>A0A377I991_AVIPA</name>
<feature type="coiled-coil region" evidence="1">
    <location>
        <begin position="124"/>
        <end position="187"/>
    </location>
</feature>
<proteinExistence type="predicted"/>
<reference evidence="4 5" key="1">
    <citation type="submission" date="2018-06" db="EMBL/GenBank/DDBJ databases">
        <authorList>
            <consortium name="Pathogen Informatics"/>
            <person name="Doyle S."/>
        </authorList>
    </citation>
    <scope>NUCLEOTIDE SEQUENCE [LARGE SCALE GENOMIC DNA]</scope>
    <source>
        <strain evidence="4 5">NCTC11296</strain>
    </source>
</reference>
<evidence type="ECO:0000313" key="5">
    <source>
        <dbReference type="Proteomes" id="UP000254465"/>
    </source>
</evidence>
<keyword evidence="2" id="KW-0472">Membrane</keyword>
<dbReference type="RefSeq" id="WP_017807099.1">
    <property type="nucleotide sequence ID" value="NZ_JBANLW010000067.1"/>
</dbReference>
<evidence type="ECO:0000313" key="4">
    <source>
        <dbReference type="EMBL" id="STO71773.1"/>
    </source>
</evidence>
<dbReference type="Pfam" id="PF10145">
    <property type="entry name" value="PhageMin_Tail"/>
    <property type="match status" value="1"/>
</dbReference>
<evidence type="ECO:0000256" key="1">
    <source>
        <dbReference type="SAM" id="Coils"/>
    </source>
</evidence>
<feature type="transmembrane region" description="Helical" evidence="2">
    <location>
        <begin position="278"/>
        <end position="295"/>
    </location>
</feature>
<protein>
    <submittedName>
        <fullName evidence="4">Phage-related protein</fullName>
    </submittedName>
</protein>
<feature type="transmembrane region" description="Helical" evidence="2">
    <location>
        <begin position="28"/>
        <end position="51"/>
    </location>
</feature>
<organism evidence="4 5">
    <name type="scientific">Avibacterium paragallinarum</name>
    <name type="common">Haemophilus gallinarum</name>
    <dbReference type="NCBI Taxonomy" id="728"/>
    <lineage>
        <taxon>Bacteria</taxon>
        <taxon>Pseudomonadati</taxon>
        <taxon>Pseudomonadota</taxon>
        <taxon>Gammaproteobacteria</taxon>
        <taxon>Pasteurellales</taxon>
        <taxon>Pasteurellaceae</taxon>
        <taxon>Avibacterium</taxon>
    </lineage>
</organism>
<dbReference type="Proteomes" id="UP000254465">
    <property type="component" value="Unassembled WGS sequence"/>
</dbReference>
<dbReference type="EMBL" id="UGHK01000002">
    <property type="protein sequence ID" value="STO71773.1"/>
    <property type="molecule type" value="Genomic_DNA"/>
</dbReference>
<keyword evidence="2" id="KW-1133">Transmembrane helix</keyword>
<evidence type="ECO:0000256" key="2">
    <source>
        <dbReference type="SAM" id="Phobius"/>
    </source>
</evidence>
<keyword evidence="2" id="KW-0812">Transmembrane</keyword>
<dbReference type="InterPro" id="IPR010090">
    <property type="entry name" value="Phage_tape_meas"/>
</dbReference>
<evidence type="ECO:0000259" key="3">
    <source>
        <dbReference type="Pfam" id="PF10145"/>
    </source>
</evidence>
<sequence>MLLSELLVKIAVEADTGKLKKFDSTLKAVGKAAGVVGAAIGAMAVGIGVFLDKNLTALDEIAQLSRVTGESAKQIQLLGKVAEVNGSSAEAAQASIAGLSRTIGEAANGVGLGAKAFEHYGLSAKKANGDVKTASEMMEEIRQKMKGLSEQQQIAMLAKLGIDASMIQTLRLSNEQMEAALQNAEALSLGTAENADEAAAFKDAMTEFWQIIKGVSEFVSLRLSPVVRELIAIFKQWFITNNQLIKGTLTKFVDKLSKVIRFVSGFVNALDRVISATIGWKNVIYLVGAAVAWLNRKLLITLATNPMLLAVTAICAALVGLIALIDDLIVYMQGGESYFGKAWEPVIKVIAKIQQKLEELQPIFALMKAWVEESIHYVIELFSGLWDYLSGLWDFLQGIFSGDGDLIAQGFTKMISGAIKVAKNFFNLMVHLVKASITMLGSVLSGLWQIITSPFRLAFKWVKAKWNQFTQWFSMSSLSEIFNTVIEIITFPFKAGFTFVKTLWDLFTGKEISVENVKENFAQVTDFIKKPFEAAFNWVTEKYDTYIKPIVEGVKGFFSSDKEGGGWFSGWFGGDKAEKNDLNPTALPAAGAVANNADNSVKNSNNKVTTNITLQSSGNPQQDAKLIANEVNRTIQNGQSSFAM</sequence>
<keyword evidence="1" id="KW-0175">Coiled coil</keyword>
<accession>A0A377I991</accession>
<gene>
    <name evidence="4" type="ORF">NCTC11296_01686</name>
</gene>
<dbReference type="AlphaFoldDB" id="A0A377I991"/>
<feature type="transmembrane region" description="Helical" evidence="2">
    <location>
        <begin position="307"/>
        <end position="325"/>
    </location>
</feature>
<feature type="domain" description="Phage tail tape measure protein" evidence="3">
    <location>
        <begin position="57"/>
        <end position="160"/>
    </location>
</feature>